<keyword evidence="3" id="KW-1185">Reference proteome</keyword>
<comment type="similarity">
    <text evidence="1">Belongs to the neurochondrin family.</text>
</comment>
<dbReference type="PANTHER" id="PTHR13109:SF7">
    <property type="entry name" value="NEUROCHONDRIN"/>
    <property type="match status" value="1"/>
</dbReference>
<name>A0ABN8Q2H1_9CNID</name>
<gene>
    <name evidence="2" type="ORF">PEVE_00001953</name>
</gene>
<evidence type="ECO:0008006" key="4">
    <source>
        <dbReference type="Google" id="ProtNLM"/>
    </source>
</evidence>
<protein>
    <recommendedName>
        <fullName evidence="4">Neurochondrin</fullName>
    </recommendedName>
</protein>
<dbReference type="EMBL" id="CALNXI010001107">
    <property type="protein sequence ID" value="CAH3155791.1"/>
    <property type="molecule type" value="Genomic_DNA"/>
</dbReference>
<dbReference type="InterPro" id="IPR008709">
    <property type="entry name" value="Neurochondrin"/>
</dbReference>
<comment type="caution">
    <text evidence="2">The sequence shown here is derived from an EMBL/GenBank/DDBJ whole genome shotgun (WGS) entry which is preliminary data.</text>
</comment>
<dbReference type="InterPro" id="IPR016024">
    <property type="entry name" value="ARM-type_fold"/>
</dbReference>
<sequence length="779" mass="87187">CAEEYATHLFFARVKAAKSMDVVEASEDGNNSQLSLQKCISYLKSARSDNERFAALLLVTQLVNSNSLDSAGRRSLFHAVGFNFVNRLLNSSKVPEDCPQDVYRSLALTILACFATDAEFLVHPEMLAKIPQFLAGFSDEEENVNIVNDCYQILSALTATSVGCSHLGRKDVFTNLSRIASCGANQAKSKKAIEIMVRVVNSSPFNLQEDESPAESIFETVRALSKRFKEAQDCSKFELCSSLVLLLASINKTVFQKFQEKQWLKDINIGVNQILQSKVSSQQRDPAVVLVSLVTELVGMDWMIEPNGQKSPGLFILSVTVASIETRMILDGKTWVEVSPKADLLISCYNILEKAINFVIVNTDITNDVQLPEFVSNNLPKVYSLATEAIHSIIQFLGNVISMEDKEITDMKLRELVYASVRVLCAWMAEETAALQDSICKLLPFLLKLGKESLDTFSGIYHSIIMTVNKPHGLSMKTYLVHFIYLHPSTVKCGCIDFHSLEIVVDAKSNTSEDQHASTSSSVSTVNVRDVIGNRLNKVDIMRFLLPPLCHLSADDKTRKVLIENGFLELLSKYFFQQWKIWNEKQDNDTKLHDSKTCLVTLLGIVLNIVVTEPKLVVSNHTLKQLSQHAILSTPLLLSTEADVVILVNQVVLGLLFIRSSVEHNDSFTCDGLWKFLQTSIQILKEAKPLMQNRGGQFVEQKKTQVAIRCKEAWSEISELWFLGLQVISVLVNSLPVVKELLEESGWMDMIINIHSYDQELTLEEKDALLDLGQKVNNF</sequence>
<dbReference type="Proteomes" id="UP001159427">
    <property type="component" value="Unassembled WGS sequence"/>
</dbReference>
<proteinExistence type="inferred from homology"/>
<reference evidence="2 3" key="1">
    <citation type="submission" date="2022-05" db="EMBL/GenBank/DDBJ databases">
        <authorList>
            <consortium name="Genoscope - CEA"/>
            <person name="William W."/>
        </authorList>
    </citation>
    <scope>NUCLEOTIDE SEQUENCE [LARGE SCALE GENOMIC DNA]</scope>
</reference>
<evidence type="ECO:0000256" key="1">
    <source>
        <dbReference type="ARBA" id="ARBA00006927"/>
    </source>
</evidence>
<accession>A0ABN8Q2H1</accession>
<dbReference type="SUPFAM" id="SSF48371">
    <property type="entry name" value="ARM repeat"/>
    <property type="match status" value="1"/>
</dbReference>
<feature type="non-terminal residue" evidence="2">
    <location>
        <position position="1"/>
    </location>
</feature>
<evidence type="ECO:0000313" key="2">
    <source>
        <dbReference type="EMBL" id="CAH3155791.1"/>
    </source>
</evidence>
<evidence type="ECO:0000313" key="3">
    <source>
        <dbReference type="Proteomes" id="UP001159427"/>
    </source>
</evidence>
<dbReference type="Pfam" id="PF05536">
    <property type="entry name" value="Neurochondrin"/>
    <property type="match status" value="1"/>
</dbReference>
<dbReference type="PANTHER" id="PTHR13109">
    <property type="entry name" value="NEUROCHONDRIN"/>
    <property type="match status" value="1"/>
</dbReference>
<organism evidence="2 3">
    <name type="scientific">Porites evermanni</name>
    <dbReference type="NCBI Taxonomy" id="104178"/>
    <lineage>
        <taxon>Eukaryota</taxon>
        <taxon>Metazoa</taxon>
        <taxon>Cnidaria</taxon>
        <taxon>Anthozoa</taxon>
        <taxon>Hexacorallia</taxon>
        <taxon>Scleractinia</taxon>
        <taxon>Fungiina</taxon>
        <taxon>Poritidae</taxon>
        <taxon>Porites</taxon>
    </lineage>
</organism>